<evidence type="ECO:0000313" key="2">
    <source>
        <dbReference type="Proteomes" id="UP000078397"/>
    </source>
</evidence>
<dbReference type="KEGG" id="pchm:VFPPC_17655"/>
<protein>
    <submittedName>
        <fullName evidence="1">Uncharacterized protein</fullName>
    </submittedName>
</protein>
<name>A0A219ARE2_METCM</name>
<comment type="caution">
    <text evidence="1">The sequence shown here is derived from an EMBL/GenBank/DDBJ whole genome shotgun (WGS) entry which is preliminary data.</text>
</comment>
<sequence length="152" mass="16983">MELEALTSFVEEIFKLPLSVPWSLVSIGEDHMLAGLDLRRGSETMCLADFSRTALWTLSALPNTGQAGKSRSGNAYAGRQSLYECTQAIYSRSKLESPRLGADTSMFAQARANLSKAKFVERGSWFPVHSRFCVFPAFTFTTTWRPQVVEDF</sequence>
<organism evidence="1 2">
    <name type="scientific">Pochonia chlamydosporia 170</name>
    <dbReference type="NCBI Taxonomy" id="1380566"/>
    <lineage>
        <taxon>Eukaryota</taxon>
        <taxon>Fungi</taxon>
        <taxon>Dikarya</taxon>
        <taxon>Ascomycota</taxon>
        <taxon>Pezizomycotina</taxon>
        <taxon>Sordariomycetes</taxon>
        <taxon>Hypocreomycetidae</taxon>
        <taxon>Hypocreales</taxon>
        <taxon>Clavicipitaceae</taxon>
        <taxon>Pochonia</taxon>
    </lineage>
</organism>
<dbReference type="AlphaFoldDB" id="A0A219ARE2"/>
<dbReference type="GeneID" id="33936591"/>
<dbReference type="EMBL" id="LSBJ02000003">
    <property type="protein sequence ID" value="OWT43169.1"/>
    <property type="molecule type" value="Genomic_DNA"/>
</dbReference>
<keyword evidence="2" id="KW-1185">Reference proteome</keyword>
<reference evidence="1 2" key="1">
    <citation type="journal article" date="2016" name="PLoS Pathog.">
        <title>Biosynthesis of antibiotic leucinostatins in bio-control fungus Purpureocillium lilacinum and their inhibition on phytophthora revealed by genome mining.</title>
        <authorList>
            <person name="Wang G."/>
            <person name="Liu Z."/>
            <person name="Lin R."/>
            <person name="Li E."/>
            <person name="Mao Z."/>
            <person name="Ling J."/>
            <person name="Yang Y."/>
            <person name="Yin W.B."/>
            <person name="Xie B."/>
        </authorList>
    </citation>
    <scope>NUCLEOTIDE SEQUENCE [LARGE SCALE GENOMIC DNA]</scope>
    <source>
        <strain evidence="1">170</strain>
    </source>
</reference>
<dbReference type="RefSeq" id="XP_022285615.1">
    <property type="nucleotide sequence ID" value="XM_022429347.1"/>
</dbReference>
<proteinExistence type="predicted"/>
<gene>
    <name evidence="1" type="ORF">VFPPC_17655</name>
</gene>
<evidence type="ECO:0000313" key="1">
    <source>
        <dbReference type="EMBL" id="OWT43169.1"/>
    </source>
</evidence>
<accession>A0A219ARE2</accession>
<dbReference type="Proteomes" id="UP000078397">
    <property type="component" value="Unassembled WGS sequence"/>
</dbReference>